<dbReference type="OrthoDB" id="18368at2157"/>
<dbReference type="Pfam" id="PF00005">
    <property type="entry name" value="ABC_tran"/>
    <property type="match status" value="1"/>
</dbReference>
<name>A0A3N6PQ51_NATCH</name>
<comment type="caution">
    <text evidence="13">The sequence shown here is derived from an EMBL/GenBank/DDBJ whole genome shotgun (WGS) entry which is preliminary data.</text>
</comment>
<comment type="function">
    <text evidence="11">Part of the ABC transporter complex WtpABC involved in molybdate/tungstate import. Responsible for energy coupling to the transport system.</text>
</comment>
<dbReference type="GO" id="GO:0005886">
    <property type="term" value="C:plasma membrane"/>
    <property type="evidence" value="ECO:0007669"/>
    <property type="project" value="UniProtKB-SubCell"/>
</dbReference>
<dbReference type="InterPro" id="IPR003593">
    <property type="entry name" value="AAA+_ATPase"/>
</dbReference>
<accession>A0A3N6PQ51</accession>
<evidence type="ECO:0000256" key="7">
    <source>
        <dbReference type="ARBA" id="ARBA00038781"/>
    </source>
</evidence>
<dbReference type="PROSITE" id="PS50893">
    <property type="entry name" value="ABC_TRANSPORTER_2"/>
    <property type="match status" value="1"/>
</dbReference>
<dbReference type="InterPro" id="IPR017871">
    <property type="entry name" value="ABC_transporter-like_CS"/>
</dbReference>
<keyword evidence="2" id="KW-0813">Transport</keyword>
<evidence type="ECO:0000259" key="12">
    <source>
        <dbReference type="PROSITE" id="PS50893"/>
    </source>
</evidence>
<evidence type="ECO:0000256" key="2">
    <source>
        <dbReference type="ARBA" id="ARBA00022448"/>
    </source>
</evidence>
<evidence type="ECO:0000256" key="8">
    <source>
        <dbReference type="ARBA" id="ARBA00039025"/>
    </source>
</evidence>
<evidence type="ECO:0000313" key="13">
    <source>
        <dbReference type="EMBL" id="RQH01366.1"/>
    </source>
</evidence>
<dbReference type="EC" id="7.3.2.6" evidence="8"/>
<comment type="catalytic activity">
    <reaction evidence="10">
        <text>tungstate(in) + ATP + H2O = tungstate(out) + ADP + phosphate + H(+)</text>
        <dbReference type="Rhea" id="RHEA:35027"/>
        <dbReference type="ChEBI" id="CHEBI:15377"/>
        <dbReference type="ChEBI" id="CHEBI:15378"/>
        <dbReference type="ChEBI" id="CHEBI:30616"/>
        <dbReference type="ChEBI" id="CHEBI:43474"/>
        <dbReference type="ChEBI" id="CHEBI:46502"/>
        <dbReference type="ChEBI" id="CHEBI:456216"/>
        <dbReference type="EC" id="7.3.2.6"/>
    </reaction>
</comment>
<gene>
    <name evidence="13" type="ORF">EA472_07940</name>
</gene>
<evidence type="ECO:0000256" key="5">
    <source>
        <dbReference type="ARBA" id="ARBA00022840"/>
    </source>
</evidence>
<evidence type="ECO:0000256" key="11">
    <source>
        <dbReference type="ARBA" id="ARBA00057369"/>
    </source>
</evidence>
<dbReference type="Gene3D" id="3.40.50.300">
    <property type="entry name" value="P-loop containing nucleotide triphosphate hydrolases"/>
    <property type="match status" value="1"/>
</dbReference>
<dbReference type="GO" id="GO:1901238">
    <property type="term" value="F:ABC-type tungstate transporter activity"/>
    <property type="evidence" value="ECO:0007669"/>
    <property type="project" value="UniProtKB-EC"/>
</dbReference>
<proteinExistence type="inferred from homology"/>
<organism evidence="13 14">
    <name type="scientific">Natrarchaeobius chitinivorans</name>
    <dbReference type="NCBI Taxonomy" id="1679083"/>
    <lineage>
        <taxon>Archaea</taxon>
        <taxon>Methanobacteriati</taxon>
        <taxon>Methanobacteriota</taxon>
        <taxon>Stenosarchaea group</taxon>
        <taxon>Halobacteria</taxon>
        <taxon>Halobacteriales</taxon>
        <taxon>Natrialbaceae</taxon>
        <taxon>Natrarchaeobius</taxon>
    </lineage>
</organism>
<evidence type="ECO:0000256" key="6">
    <source>
        <dbReference type="ARBA" id="ARBA00038307"/>
    </source>
</evidence>
<protein>
    <recommendedName>
        <fullName evidence="9">Molybdate/tungstate import ATP-binding protein WtpC</fullName>
        <ecNumber evidence="8">7.3.2.6</ecNumber>
    </recommendedName>
</protein>
<dbReference type="EMBL" id="REFZ01000004">
    <property type="protein sequence ID" value="RQH01366.1"/>
    <property type="molecule type" value="Genomic_DNA"/>
</dbReference>
<dbReference type="GO" id="GO:0016887">
    <property type="term" value="F:ATP hydrolysis activity"/>
    <property type="evidence" value="ECO:0007669"/>
    <property type="project" value="InterPro"/>
</dbReference>
<comment type="similarity">
    <text evidence="6">Belongs to the ABC transporter superfamily. Sulfate/tungstate importer (TC 3.A.1.6) family.</text>
</comment>
<dbReference type="Proteomes" id="UP000281431">
    <property type="component" value="Unassembled WGS sequence"/>
</dbReference>
<feature type="domain" description="ABC transporter" evidence="12">
    <location>
        <begin position="14"/>
        <end position="248"/>
    </location>
</feature>
<dbReference type="PROSITE" id="PS00211">
    <property type="entry name" value="ABC_TRANSPORTER_1"/>
    <property type="match status" value="1"/>
</dbReference>
<dbReference type="InterPro" id="IPR003439">
    <property type="entry name" value="ABC_transporter-like_ATP-bd"/>
</dbReference>
<sequence>MSHDTATETASNSIAFENVTKVYDDGTEAVTDVSFSVSSGETATLVGPSGCGKTTTMKMVNALVEPTTGTVSVDETPVSEYDPIELRRKVGYVIQDIGLFKHMTIEENVGIVPDIVGWSDDRIENRVTELLELVRLDDDVRTKYPQELSGGQQQRVGVARALAAEPEVMLMDEPFGALDPITREQLQNEFLDIQAGLDVTIVFVTHDIDEALKMGDKVAVLQDGELIQYDPPAELLRNPNNAFVESFLGEDRQLAQLQTVAVREVMGPANEAPTNDGGTPLSPDDTLRLAVQNWLRSETDVVPVVEDGTVVGSLSEVHIRSIFDGRSRAIEENHV</sequence>
<evidence type="ECO:0000256" key="10">
    <source>
        <dbReference type="ARBA" id="ARBA00047936"/>
    </source>
</evidence>
<evidence type="ECO:0000256" key="1">
    <source>
        <dbReference type="ARBA" id="ARBA00004236"/>
    </source>
</evidence>
<dbReference type="AlphaFoldDB" id="A0A3N6PQ51"/>
<keyword evidence="5 13" id="KW-0067">ATP-binding</keyword>
<evidence type="ECO:0000256" key="4">
    <source>
        <dbReference type="ARBA" id="ARBA00022741"/>
    </source>
</evidence>
<keyword evidence="4" id="KW-0547">Nucleotide-binding</keyword>
<comment type="subcellular location">
    <subcellularLocation>
        <location evidence="1">Cell membrane</location>
    </subcellularLocation>
</comment>
<keyword evidence="14" id="KW-1185">Reference proteome</keyword>
<dbReference type="GO" id="GO:0005524">
    <property type="term" value="F:ATP binding"/>
    <property type="evidence" value="ECO:0007669"/>
    <property type="project" value="UniProtKB-KW"/>
</dbReference>
<dbReference type="InterPro" id="IPR027417">
    <property type="entry name" value="P-loop_NTPase"/>
</dbReference>
<dbReference type="FunFam" id="3.40.50.300:FF:000425">
    <property type="entry name" value="Probable ABC transporter, ATP-binding subunit"/>
    <property type="match status" value="1"/>
</dbReference>
<dbReference type="SUPFAM" id="SSF52540">
    <property type="entry name" value="P-loop containing nucleoside triphosphate hydrolases"/>
    <property type="match status" value="1"/>
</dbReference>
<reference evidence="13 14" key="1">
    <citation type="submission" date="2018-10" db="EMBL/GenBank/DDBJ databases">
        <title>Natrarchaeobius chitinivorans gen. nov., sp. nov., and Natrarchaeobius haloalkaliphilus sp. nov., alkaliphilic, chitin-utilizing haloarchaea from hypersaline alkaline lakes.</title>
        <authorList>
            <person name="Sorokin D.Y."/>
            <person name="Elcheninov A.G."/>
            <person name="Kostrikina N.A."/>
            <person name="Bale N.J."/>
            <person name="Sinninghe Damste J.S."/>
            <person name="Khijniak T.V."/>
            <person name="Kublanov I.V."/>
            <person name="Toshchakov S.V."/>
        </authorList>
    </citation>
    <scope>NUCLEOTIDE SEQUENCE [LARGE SCALE GENOMIC DNA]</scope>
    <source>
        <strain evidence="13 14">AArcht7</strain>
    </source>
</reference>
<dbReference type="PANTHER" id="PTHR43117:SF4">
    <property type="entry name" value="OSMOPROTECTANT IMPORT ATP-BINDING PROTEIN OSMV"/>
    <property type="match status" value="1"/>
</dbReference>
<dbReference type="PANTHER" id="PTHR43117">
    <property type="entry name" value="OSMOPROTECTANT IMPORT ATP-BINDING PROTEIN OSMV"/>
    <property type="match status" value="1"/>
</dbReference>
<evidence type="ECO:0000256" key="3">
    <source>
        <dbReference type="ARBA" id="ARBA00022505"/>
    </source>
</evidence>
<keyword evidence="3" id="KW-0500">Molybdenum</keyword>
<evidence type="ECO:0000256" key="9">
    <source>
        <dbReference type="ARBA" id="ARBA00041133"/>
    </source>
</evidence>
<dbReference type="SMART" id="SM00382">
    <property type="entry name" value="AAA"/>
    <property type="match status" value="1"/>
</dbReference>
<comment type="subunit">
    <text evidence="7">The complex is composed of two ATP-binding proteins (WtpC), two transmembrane proteins (WtpB) and a solute-binding protein (WtpA).</text>
</comment>
<evidence type="ECO:0000313" key="14">
    <source>
        <dbReference type="Proteomes" id="UP000281431"/>
    </source>
</evidence>